<dbReference type="EMBL" id="JAFBDR010000021">
    <property type="protein sequence ID" value="MBM7572813.1"/>
    <property type="molecule type" value="Genomic_DNA"/>
</dbReference>
<reference evidence="3 4" key="1">
    <citation type="submission" date="2021-01" db="EMBL/GenBank/DDBJ databases">
        <title>Genomic Encyclopedia of Type Strains, Phase IV (KMG-IV): sequencing the most valuable type-strain genomes for metagenomic binning, comparative biology and taxonomic classification.</title>
        <authorList>
            <person name="Goeker M."/>
        </authorList>
    </citation>
    <scope>NUCLEOTIDE SEQUENCE [LARGE SCALE GENOMIC DNA]</scope>
    <source>
        <strain evidence="3 4">DSM 23711</strain>
    </source>
</reference>
<proteinExistence type="predicted"/>
<dbReference type="InterPro" id="IPR018821">
    <property type="entry name" value="DUF294_put_nucleoTrafse_sb-bd"/>
</dbReference>
<dbReference type="CDD" id="cd05401">
    <property type="entry name" value="NT_GlnE_GlnD_like"/>
    <property type="match status" value="1"/>
</dbReference>
<gene>
    <name evidence="3" type="ORF">JOC48_003344</name>
</gene>
<evidence type="ECO:0000313" key="4">
    <source>
        <dbReference type="Proteomes" id="UP001296943"/>
    </source>
</evidence>
<dbReference type="Pfam" id="PF03445">
    <property type="entry name" value="DUF294"/>
    <property type="match status" value="1"/>
</dbReference>
<accession>A0ABS2N439</accession>
<sequence>MIQKTIISQGSKRMERESMDGHCKTYQDLKKYRDQHILEHVSSNDALNRFHDFILKNVFDIALRSIIDEFGSPPCGYTWFVMGSAGRFEQAVISDQDHGLIYENANHESKLFFEALGKEITTGLHFVGYPYCEGNIMSSNPKWCKSIEAWEHQIKTWMESDTWESIRYLLMFYDARAVVGNKEDVTVLKGIVCNYIDDHPEFLQRLMDNTMHLKKAIGIFGQFIVKNHGPYTGSIHLKDTCFFPYINVMRLLSIKEKIMETSTLVRLSHLLTFPRYDEALVTFEENFKKLLEYRMMNHEEKKEYDDFHYLKISLLTPEQKKELKRIIKDGKRFHQYVQCVIRKGC</sequence>
<name>A0ABS2N439_9BACI</name>
<feature type="domain" description="DUF294" evidence="2">
    <location>
        <begin position="201"/>
        <end position="338"/>
    </location>
</feature>
<keyword evidence="4" id="KW-1185">Reference proteome</keyword>
<evidence type="ECO:0000259" key="1">
    <source>
        <dbReference type="Pfam" id="PF03445"/>
    </source>
</evidence>
<dbReference type="Proteomes" id="UP001296943">
    <property type="component" value="Unassembled WGS sequence"/>
</dbReference>
<dbReference type="InterPro" id="IPR005105">
    <property type="entry name" value="GlnD_Uridyltrans_N"/>
</dbReference>
<dbReference type="Pfam" id="PF10335">
    <property type="entry name" value="DUF294_C"/>
    <property type="match status" value="1"/>
</dbReference>
<feature type="domain" description="Protein-PII uridylyltransferase N-terminal" evidence="1">
    <location>
        <begin position="42"/>
        <end position="162"/>
    </location>
</feature>
<evidence type="ECO:0000259" key="2">
    <source>
        <dbReference type="Pfam" id="PF10335"/>
    </source>
</evidence>
<evidence type="ECO:0000313" key="3">
    <source>
        <dbReference type="EMBL" id="MBM7572813.1"/>
    </source>
</evidence>
<comment type="caution">
    <text evidence="3">The sequence shown here is derived from an EMBL/GenBank/DDBJ whole genome shotgun (WGS) entry which is preliminary data.</text>
</comment>
<organism evidence="3 4">
    <name type="scientific">Aquibacillus albus</name>
    <dbReference type="NCBI Taxonomy" id="1168171"/>
    <lineage>
        <taxon>Bacteria</taxon>
        <taxon>Bacillati</taxon>
        <taxon>Bacillota</taxon>
        <taxon>Bacilli</taxon>
        <taxon>Bacillales</taxon>
        <taxon>Bacillaceae</taxon>
        <taxon>Aquibacillus</taxon>
    </lineage>
</organism>
<protein>
    <submittedName>
        <fullName evidence="3">CBS domain-containing protein</fullName>
    </submittedName>
</protein>